<dbReference type="InterPro" id="IPR005148">
    <property type="entry name" value="Arg-tRNA-synth_N"/>
</dbReference>
<evidence type="ECO:0000256" key="5">
    <source>
        <dbReference type="ARBA" id="ARBA00022598"/>
    </source>
</evidence>
<evidence type="ECO:0000256" key="8">
    <source>
        <dbReference type="ARBA" id="ARBA00022917"/>
    </source>
</evidence>
<evidence type="ECO:0000256" key="2">
    <source>
        <dbReference type="ARBA" id="ARBA00005594"/>
    </source>
</evidence>
<dbReference type="InterPro" id="IPR036695">
    <property type="entry name" value="Arg-tRNA-synth_N_sf"/>
</dbReference>
<keyword evidence="6 11" id="KW-0547">Nucleotide-binding</keyword>
<comment type="subunit">
    <text evidence="3 11">Monomer.</text>
</comment>
<keyword evidence="4 11" id="KW-0963">Cytoplasm</keyword>
<comment type="catalytic activity">
    <reaction evidence="10 11">
        <text>tRNA(Arg) + L-arginine + ATP = L-arginyl-tRNA(Arg) + AMP + diphosphate</text>
        <dbReference type="Rhea" id="RHEA:20301"/>
        <dbReference type="Rhea" id="RHEA-COMP:9658"/>
        <dbReference type="Rhea" id="RHEA-COMP:9673"/>
        <dbReference type="ChEBI" id="CHEBI:30616"/>
        <dbReference type="ChEBI" id="CHEBI:32682"/>
        <dbReference type="ChEBI" id="CHEBI:33019"/>
        <dbReference type="ChEBI" id="CHEBI:78442"/>
        <dbReference type="ChEBI" id="CHEBI:78513"/>
        <dbReference type="ChEBI" id="CHEBI:456215"/>
        <dbReference type="EC" id="6.1.1.19"/>
    </reaction>
</comment>
<evidence type="ECO:0000256" key="10">
    <source>
        <dbReference type="ARBA" id="ARBA00049339"/>
    </source>
</evidence>
<evidence type="ECO:0000256" key="9">
    <source>
        <dbReference type="ARBA" id="ARBA00023146"/>
    </source>
</evidence>
<organism evidence="15">
    <name type="scientific">Paraconexibacter sp. AEG42_29</name>
    <dbReference type="NCBI Taxonomy" id="2997339"/>
    <lineage>
        <taxon>Bacteria</taxon>
        <taxon>Bacillati</taxon>
        <taxon>Actinomycetota</taxon>
        <taxon>Thermoleophilia</taxon>
        <taxon>Solirubrobacterales</taxon>
        <taxon>Paraconexibacteraceae</taxon>
        <taxon>Paraconexibacter</taxon>
    </lineage>
</organism>
<dbReference type="RefSeq" id="WP_354698135.1">
    <property type="nucleotide sequence ID" value="NZ_CP114014.1"/>
</dbReference>
<evidence type="ECO:0000256" key="4">
    <source>
        <dbReference type="ARBA" id="ARBA00022490"/>
    </source>
</evidence>
<dbReference type="GO" id="GO:0005524">
    <property type="term" value="F:ATP binding"/>
    <property type="evidence" value="ECO:0007669"/>
    <property type="project" value="UniProtKB-UniRule"/>
</dbReference>
<dbReference type="SMART" id="SM01016">
    <property type="entry name" value="Arg_tRNA_synt_N"/>
    <property type="match status" value="1"/>
</dbReference>
<evidence type="ECO:0000256" key="12">
    <source>
        <dbReference type="RuleBase" id="RU363038"/>
    </source>
</evidence>
<evidence type="ECO:0000256" key="1">
    <source>
        <dbReference type="ARBA" id="ARBA00004496"/>
    </source>
</evidence>
<accession>A0AAU7AZU0</accession>
<dbReference type="PANTHER" id="PTHR11956:SF5">
    <property type="entry name" value="ARGININE--TRNA LIGASE, CYTOPLASMIC"/>
    <property type="match status" value="1"/>
</dbReference>
<dbReference type="Pfam" id="PF00750">
    <property type="entry name" value="tRNA-synt_1d"/>
    <property type="match status" value="2"/>
</dbReference>
<proteinExistence type="inferred from homology"/>
<dbReference type="PRINTS" id="PR01038">
    <property type="entry name" value="TRNASYNTHARG"/>
</dbReference>
<gene>
    <name evidence="11 15" type="primary">argS</name>
    <name evidence="15" type="ORF">DSM112329_03800</name>
</gene>
<dbReference type="FunFam" id="3.40.50.620:FF:000062">
    <property type="entry name" value="Arginine--tRNA ligase"/>
    <property type="match status" value="1"/>
</dbReference>
<evidence type="ECO:0000313" key="15">
    <source>
        <dbReference type="EMBL" id="XAY06922.1"/>
    </source>
</evidence>
<feature type="domain" description="DALR anticodon binding" evidence="13">
    <location>
        <begin position="431"/>
        <end position="544"/>
    </location>
</feature>
<dbReference type="InterPro" id="IPR001278">
    <property type="entry name" value="Arg-tRNA-ligase"/>
</dbReference>
<evidence type="ECO:0000256" key="6">
    <source>
        <dbReference type="ARBA" id="ARBA00022741"/>
    </source>
</evidence>
<feature type="domain" description="Arginyl tRNA synthetase N-terminal" evidence="14">
    <location>
        <begin position="11"/>
        <end position="95"/>
    </location>
</feature>
<dbReference type="AlphaFoldDB" id="A0AAU7AZU0"/>
<sequence length="558" mass="59844">MSDAPASTPVDDLRAAVLRAAAALGATPKSEPTLERPKQASHGDYATNAAMLLAGALKSSPRDVATRLAEAIATELGDDLTKAEIAGPGFLNLFMSDAWHARALTDVLAAGDDFGRVPAAAPGRQKVNVEFVSANPTGPVHVGGSRNAAYGDALARMLSFLGHDVHREYYVNDFGSQIVKLGESVQARARGEEVPEGGYQGAYVQEIADALPGAADGDLVAVSQQAVDLMVDRVRTSLAAFGVEFDTWFSEKSLHDVPADDGPSKVQHAFDVLAEQGRSYRHDGALWLRTTEFGDDKDRVLERSTGDHTYFASDIAYHQDKRERGFTLLLDVWGADHHGYMTRMHSAYEALGGGKDELELLIMQFVHLVSGTERASMSKRAGEFVTLDELVAEIGVDAARWFLLARSHDTTMDLDLDLAKSQSADNPVFYVQYAHARIASILARSEATPDPDIADGATLHPSERALIQSLLTFGPVVADAADRRAPHRVVAFALELAQTFTAFYRDCLIVGDPAESFRAALAGATQHVLATSLDLLGISAPQEMYRDASAADGAEPAA</sequence>
<dbReference type="GO" id="GO:0005737">
    <property type="term" value="C:cytoplasm"/>
    <property type="evidence" value="ECO:0007669"/>
    <property type="project" value="UniProtKB-SubCell"/>
</dbReference>
<protein>
    <recommendedName>
        <fullName evidence="11">Arginine--tRNA ligase</fullName>
        <ecNumber evidence="11">6.1.1.19</ecNumber>
    </recommendedName>
    <alternativeName>
        <fullName evidence="11">Arginyl-tRNA synthetase</fullName>
        <shortName evidence="11">ArgRS</shortName>
    </alternativeName>
</protein>
<dbReference type="SMART" id="SM00836">
    <property type="entry name" value="DALR_1"/>
    <property type="match status" value="1"/>
</dbReference>
<dbReference type="InterPro" id="IPR008909">
    <property type="entry name" value="DALR_anticod-bd"/>
</dbReference>
<reference evidence="15" key="1">
    <citation type="submission" date="2022-12" db="EMBL/GenBank/DDBJ databases">
        <title>Paraconexibacter alkalitolerans sp. nov. and Baekduia alba sp. nov., isolated from soil and emended description of the genera Paraconexibacter (Chun et al., 2020) and Baekduia (An et al., 2020).</title>
        <authorList>
            <person name="Vieira S."/>
            <person name="Huber K.J."/>
            <person name="Geppert A."/>
            <person name="Wolf J."/>
            <person name="Neumann-Schaal M."/>
            <person name="Muesken M."/>
            <person name="Overmann J."/>
        </authorList>
    </citation>
    <scope>NUCLEOTIDE SEQUENCE</scope>
    <source>
        <strain evidence="15">AEG42_29</strain>
    </source>
</reference>
<dbReference type="HAMAP" id="MF_00123">
    <property type="entry name" value="Arg_tRNA_synth"/>
    <property type="match status" value="1"/>
</dbReference>
<evidence type="ECO:0000259" key="13">
    <source>
        <dbReference type="SMART" id="SM00836"/>
    </source>
</evidence>
<evidence type="ECO:0000256" key="11">
    <source>
        <dbReference type="HAMAP-Rule" id="MF_00123"/>
    </source>
</evidence>
<dbReference type="CDD" id="cd00671">
    <property type="entry name" value="ArgRS_core"/>
    <property type="match status" value="1"/>
</dbReference>
<evidence type="ECO:0000256" key="7">
    <source>
        <dbReference type="ARBA" id="ARBA00022840"/>
    </source>
</evidence>
<feature type="short sequence motif" description="'HIGH' region" evidence="11">
    <location>
        <begin position="134"/>
        <end position="144"/>
    </location>
</feature>
<comment type="subcellular location">
    <subcellularLocation>
        <location evidence="1 11">Cytoplasm</location>
    </subcellularLocation>
</comment>
<keyword evidence="9 11" id="KW-0030">Aminoacyl-tRNA synthetase</keyword>
<dbReference type="InterPro" id="IPR009080">
    <property type="entry name" value="tRNAsynth_Ia_anticodon-bd"/>
</dbReference>
<dbReference type="NCBIfam" id="TIGR00456">
    <property type="entry name" value="argS"/>
    <property type="match status" value="1"/>
</dbReference>
<dbReference type="GO" id="GO:0004814">
    <property type="term" value="F:arginine-tRNA ligase activity"/>
    <property type="evidence" value="ECO:0007669"/>
    <property type="project" value="UniProtKB-UniRule"/>
</dbReference>
<keyword evidence="7 11" id="KW-0067">ATP-binding</keyword>
<dbReference type="KEGG" id="parq:DSM112329_03800"/>
<dbReference type="InterPro" id="IPR001412">
    <property type="entry name" value="aa-tRNA-synth_I_CS"/>
</dbReference>
<comment type="similarity">
    <text evidence="2 11 12">Belongs to the class-I aminoacyl-tRNA synthetase family.</text>
</comment>
<dbReference type="PROSITE" id="PS00178">
    <property type="entry name" value="AA_TRNA_LIGASE_I"/>
    <property type="match status" value="1"/>
</dbReference>
<dbReference type="EMBL" id="CP114014">
    <property type="protein sequence ID" value="XAY06922.1"/>
    <property type="molecule type" value="Genomic_DNA"/>
</dbReference>
<dbReference type="GO" id="GO:0006420">
    <property type="term" value="P:arginyl-tRNA aminoacylation"/>
    <property type="evidence" value="ECO:0007669"/>
    <property type="project" value="UniProtKB-UniRule"/>
</dbReference>
<keyword evidence="8 11" id="KW-0648">Protein biosynthesis</keyword>
<evidence type="ECO:0000259" key="14">
    <source>
        <dbReference type="SMART" id="SM01016"/>
    </source>
</evidence>
<name>A0AAU7AZU0_9ACTN</name>
<dbReference type="EC" id="6.1.1.19" evidence="11"/>
<dbReference type="Gene3D" id="3.30.1360.70">
    <property type="entry name" value="Arginyl tRNA synthetase N-terminal domain"/>
    <property type="match status" value="1"/>
</dbReference>
<dbReference type="InterPro" id="IPR035684">
    <property type="entry name" value="ArgRS_core"/>
</dbReference>
<dbReference type="SUPFAM" id="SSF47323">
    <property type="entry name" value="Anticodon-binding domain of a subclass of class I aminoacyl-tRNA synthetases"/>
    <property type="match status" value="1"/>
</dbReference>
<dbReference type="Pfam" id="PF05746">
    <property type="entry name" value="DALR_1"/>
    <property type="match status" value="1"/>
</dbReference>
<dbReference type="InterPro" id="IPR014729">
    <property type="entry name" value="Rossmann-like_a/b/a_fold"/>
</dbReference>
<dbReference type="Pfam" id="PF03485">
    <property type="entry name" value="Arg_tRNA_synt_N"/>
    <property type="match status" value="1"/>
</dbReference>
<dbReference type="SUPFAM" id="SSF55190">
    <property type="entry name" value="Arginyl-tRNA synthetase (ArgRS), N-terminal 'additional' domain"/>
    <property type="match status" value="1"/>
</dbReference>
<dbReference type="PANTHER" id="PTHR11956">
    <property type="entry name" value="ARGINYL-TRNA SYNTHETASE"/>
    <property type="match status" value="1"/>
</dbReference>
<dbReference type="Gene3D" id="3.40.50.620">
    <property type="entry name" value="HUPs"/>
    <property type="match status" value="1"/>
</dbReference>
<evidence type="ECO:0000256" key="3">
    <source>
        <dbReference type="ARBA" id="ARBA00011245"/>
    </source>
</evidence>
<dbReference type="SUPFAM" id="SSF52374">
    <property type="entry name" value="Nucleotidylyl transferase"/>
    <property type="match status" value="1"/>
</dbReference>
<dbReference type="Gene3D" id="1.10.730.10">
    <property type="entry name" value="Isoleucyl-tRNA Synthetase, Domain 1"/>
    <property type="match status" value="1"/>
</dbReference>
<keyword evidence="5 11" id="KW-0436">Ligase</keyword>